<evidence type="ECO:0000256" key="2">
    <source>
        <dbReference type="SAM" id="SignalP"/>
    </source>
</evidence>
<feature type="signal peptide" evidence="2">
    <location>
        <begin position="1"/>
        <end position="36"/>
    </location>
</feature>
<dbReference type="AlphaFoldDB" id="A0AA37QKE6"/>
<proteinExistence type="predicted"/>
<protein>
    <recommendedName>
        <fullName evidence="5">Intracellular proteinase inhibitor BsuPI domain-containing protein</fullName>
    </recommendedName>
</protein>
<feature type="compositionally biased region" description="Low complexity" evidence="1">
    <location>
        <begin position="35"/>
        <end position="54"/>
    </location>
</feature>
<reference evidence="3" key="1">
    <citation type="submission" date="2022-08" db="EMBL/GenBank/DDBJ databases">
        <title>Draft genome sequencing of Roseisolibacter agri AW1220.</title>
        <authorList>
            <person name="Tobiishi Y."/>
            <person name="Tonouchi A."/>
        </authorList>
    </citation>
    <scope>NUCLEOTIDE SEQUENCE</scope>
    <source>
        <strain evidence="3">AW1220</strain>
    </source>
</reference>
<dbReference type="EMBL" id="BRXS01000011">
    <property type="protein sequence ID" value="GLC28533.1"/>
    <property type="molecule type" value="Genomic_DNA"/>
</dbReference>
<organism evidence="3 4">
    <name type="scientific">Roseisolibacter agri</name>
    <dbReference type="NCBI Taxonomy" id="2014610"/>
    <lineage>
        <taxon>Bacteria</taxon>
        <taxon>Pseudomonadati</taxon>
        <taxon>Gemmatimonadota</taxon>
        <taxon>Gemmatimonadia</taxon>
        <taxon>Gemmatimonadales</taxon>
        <taxon>Gemmatimonadaceae</taxon>
        <taxon>Roseisolibacter</taxon>
    </lineage>
</organism>
<dbReference type="RefSeq" id="WP_284352930.1">
    <property type="nucleotide sequence ID" value="NZ_BRXS01000011.1"/>
</dbReference>
<feature type="chain" id="PRO_5041414279" description="Intracellular proteinase inhibitor BsuPI domain-containing protein" evidence="2">
    <location>
        <begin position="37"/>
        <end position="192"/>
    </location>
</feature>
<sequence length="192" mass="19345">MPSIRPSPTRAPRAHRAARTILPLAALLAAAGACGAASPAGPSGPDAPGESPSADVSTASVEKDGLVATLKLSPSSVRSGGAFTVRFALVNRSRKTVQVTLTCTAPAYLALRAASGGDALNSSGCGQAITTRTLAPNGEVAMSLPWRAEASGYPSGQPLPAGRYVLEAAPTVSHVDGQALTLAPLRAELRVR</sequence>
<name>A0AA37QKE6_9BACT</name>
<dbReference type="Proteomes" id="UP001161325">
    <property type="component" value="Unassembled WGS sequence"/>
</dbReference>
<feature type="region of interest" description="Disordered" evidence="1">
    <location>
        <begin position="35"/>
        <end position="59"/>
    </location>
</feature>
<comment type="caution">
    <text evidence="3">The sequence shown here is derived from an EMBL/GenBank/DDBJ whole genome shotgun (WGS) entry which is preliminary data.</text>
</comment>
<accession>A0AA37QKE6</accession>
<evidence type="ECO:0000256" key="1">
    <source>
        <dbReference type="SAM" id="MobiDB-lite"/>
    </source>
</evidence>
<evidence type="ECO:0000313" key="3">
    <source>
        <dbReference type="EMBL" id="GLC28533.1"/>
    </source>
</evidence>
<evidence type="ECO:0008006" key="5">
    <source>
        <dbReference type="Google" id="ProtNLM"/>
    </source>
</evidence>
<dbReference type="PROSITE" id="PS51257">
    <property type="entry name" value="PROKAR_LIPOPROTEIN"/>
    <property type="match status" value="1"/>
</dbReference>
<keyword evidence="4" id="KW-1185">Reference proteome</keyword>
<evidence type="ECO:0000313" key="4">
    <source>
        <dbReference type="Proteomes" id="UP001161325"/>
    </source>
</evidence>
<keyword evidence="2" id="KW-0732">Signal</keyword>
<gene>
    <name evidence="3" type="ORF">rosag_50460</name>
</gene>